<keyword evidence="2" id="KW-1185">Reference proteome</keyword>
<dbReference type="Proteomes" id="UP000199042">
    <property type="component" value="Unassembled WGS sequence"/>
</dbReference>
<gene>
    <name evidence="1" type="ORF">SAMN04488525_101745</name>
</gene>
<evidence type="ECO:0000313" key="1">
    <source>
        <dbReference type="EMBL" id="SDZ96782.1"/>
    </source>
</evidence>
<dbReference type="RefSeq" id="WP_176974113.1">
    <property type="nucleotide sequence ID" value="NZ_FJNA01000002.1"/>
</dbReference>
<comment type="caution">
    <text evidence="1">The sequence shown here is derived from an EMBL/GenBank/DDBJ whole genome shotgun (WGS) entry which is preliminary data.</text>
</comment>
<protein>
    <submittedName>
        <fullName evidence="1">Uncharacterized protein</fullName>
    </submittedName>
</protein>
<sequence>MDYEAMWHTLKNVLHINMDEEPCEEKAQHSYSEILKLMDFIEEREATNE</sequence>
<accession>A0AB37ZXH3</accession>
<proteinExistence type="predicted"/>
<dbReference type="AlphaFoldDB" id="A0AB37ZXH3"/>
<organism evidence="1 2">
    <name type="scientific">Trichococcus collinsii</name>
    <dbReference type="NCBI Taxonomy" id="157076"/>
    <lineage>
        <taxon>Bacteria</taxon>
        <taxon>Bacillati</taxon>
        <taxon>Bacillota</taxon>
        <taxon>Bacilli</taxon>
        <taxon>Lactobacillales</taxon>
        <taxon>Carnobacteriaceae</taxon>
        <taxon>Trichococcus</taxon>
    </lineage>
</organism>
<reference evidence="1 2" key="1">
    <citation type="submission" date="2016-10" db="EMBL/GenBank/DDBJ databases">
        <authorList>
            <person name="Varghese N."/>
            <person name="Submissions S."/>
        </authorList>
    </citation>
    <scope>NUCLEOTIDE SEQUENCE [LARGE SCALE GENOMIC DNA]</scope>
    <source>
        <strain evidence="1 2">DSM 14526</strain>
    </source>
</reference>
<dbReference type="EMBL" id="FNQH01000001">
    <property type="protein sequence ID" value="SDZ96782.1"/>
    <property type="molecule type" value="Genomic_DNA"/>
</dbReference>
<evidence type="ECO:0000313" key="2">
    <source>
        <dbReference type="Proteomes" id="UP000199042"/>
    </source>
</evidence>
<name>A0AB37ZXH3_9LACT</name>